<keyword evidence="2" id="KW-0732">Signal</keyword>
<feature type="compositionally biased region" description="Basic and acidic residues" evidence="1">
    <location>
        <begin position="103"/>
        <end position="116"/>
    </location>
</feature>
<protein>
    <submittedName>
        <fullName evidence="3">Uncharacterized protein</fullName>
    </submittedName>
</protein>
<name>A0A1A9ZH33_GLOPL</name>
<dbReference type="Proteomes" id="UP000092445">
    <property type="component" value="Unassembled WGS sequence"/>
</dbReference>
<dbReference type="EnsemblMetazoa" id="GPAI014523-RA">
    <property type="protein sequence ID" value="GPAI014523-PA"/>
    <property type="gene ID" value="GPAI014523"/>
</dbReference>
<accession>A0A1A9ZH33</accession>
<proteinExistence type="predicted"/>
<reference evidence="4" key="1">
    <citation type="submission" date="2014-03" db="EMBL/GenBank/DDBJ databases">
        <authorList>
            <person name="Aksoy S."/>
            <person name="Warren W."/>
            <person name="Wilson R.K."/>
        </authorList>
    </citation>
    <scope>NUCLEOTIDE SEQUENCE [LARGE SCALE GENOMIC DNA]</scope>
    <source>
        <strain evidence="4">IAEA</strain>
    </source>
</reference>
<feature type="chain" id="PRO_5008402890" evidence="2">
    <location>
        <begin position="17"/>
        <end position="165"/>
    </location>
</feature>
<organism evidence="3 4">
    <name type="scientific">Glossina pallidipes</name>
    <name type="common">Tsetse fly</name>
    <dbReference type="NCBI Taxonomy" id="7398"/>
    <lineage>
        <taxon>Eukaryota</taxon>
        <taxon>Metazoa</taxon>
        <taxon>Ecdysozoa</taxon>
        <taxon>Arthropoda</taxon>
        <taxon>Hexapoda</taxon>
        <taxon>Insecta</taxon>
        <taxon>Pterygota</taxon>
        <taxon>Neoptera</taxon>
        <taxon>Endopterygota</taxon>
        <taxon>Diptera</taxon>
        <taxon>Brachycera</taxon>
        <taxon>Muscomorpha</taxon>
        <taxon>Hippoboscoidea</taxon>
        <taxon>Glossinidae</taxon>
        <taxon>Glossina</taxon>
    </lineage>
</organism>
<feature type="region of interest" description="Disordered" evidence="1">
    <location>
        <begin position="72"/>
        <end position="133"/>
    </location>
</feature>
<reference evidence="3" key="2">
    <citation type="submission" date="2020-05" db="UniProtKB">
        <authorList>
            <consortium name="EnsemblMetazoa"/>
        </authorList>
    </citation>
    <scope>IDENTIFICATION</scope>
    <source>
        <strain evidence="3">IAEA</strain>
    </source>
</reference>
<feature type="compositionally biased region" description="Polar residues" evidence="1">
    <location>
        <begin position="74"/>
        <end position="88"/>
    </location>
</feature>
<evidence type="ECO:0000256" key="1">
    <source>
        <dbReference type="SAM" id="MobiDB-lite"/>
    </source>
</evidence>
<evidence type="ECO:0000256" key="2">
    <source>
        <dbReference type="SAM" id="SignalP"/>
    </source>
</evidence>
<evidence type="ECO:0000313" key="4">
    <source>
        <dbReference type="Proteomes" id="UP000092445"/>
    </source>
</evidence>
<sequence>MKILLLTLLLMAAVQSISMQYNEMMEETTETTMSVATVASPNGLEADISAGDTLAGEADALLEEAPQAVVPTPALNTVTGVEDTQTGPTLVEDTPTADEDTPEADKLAGDIAKDEDQQPSFKKPLPPLPPVPLTVDEFSREQLFQRLKQEHIEKLAEAFNKFSRS</sequence>
<dbReference type="AlphaFoldDB" id="A0A1A9ZH33"/>
<evidence type="ECO:0000313" key="3">
    <source>
        <dbReference type="EnsemblMetazoa" id="GPAI014523-PA"/>
    </source>
</evidence>
<feature type="signal peptide" evidence="2">
    <location>
        <begin position="1"/>
        <end position="16"/>
    </location>
</feature>
<keyword evidence="4" id="KW-1185">Reference proteome</keyword>
<dbReference type="VEuPathDB" id="VectorBase:GPAI014523"/>